<dbReference type="Gene3D" id="2.30.42.10">
    <property type="match status" value="1"/>
</dbReference>
<evidence type="ECO:0000259" key="3">
    <source>
        <dbReference type="PROSITE" id="PS51786"/>
    </source>
</evidence>
<comment type="similarity">
    <text evidence="1">Belongs to the peptidase S16 family.</text>
</comment>
<dbReference type="GO" id="GO:0030163">
    <property type="term" value="P:protein catabolic process"/>
    <property type="evidence" value="ECO:0007669"/>
    <property type="project" value="InterPro"/>
</dbReference>
<dbReference type="EC" id="3.4.21.53" evidence="1"/>
<feature type="domain" description="Lon proteolytic" evidence="3">
    <location>
        <begin position="239"/>
        <end position="339"/>
    </location>
</feature>
<dbReference type="RefSeq" id="WP_106238781.1">
    <property type="nucleotide sequence ID" value="NZ_PVZC01000001.1"/>
</dbReference>
<dbReference type="GO" id="GO:0004176">
    <property type="term" value="F:ATP-dependent peptidase activity"/>
    <property type="evidence" value="ECO:0007669"/>
    <property type="project" value="UniProtKB-UniRule"/>
</dbReference>
<evidence type="ECO:0000313" key="4">
    <source>
        <dbReference type="EMBL" id="PRY02032.1"/>
    </source>
</evidence>
<proteinExistence type="inferred from homology"/>
<evidence type="ECO:0000256" key="1">
    <source>
        <dbReference type="PROSITE-ProRule" id="PRU01122"/>
    </source>
</evidence>
<dbReference type="Pfam" id="PF13180">
    <property type="entry name" value="PDZ_2"/>
    <property type="match status" value="1"/>
</dbReference>
<dbReference type="EMBL" id="PVZC01000001">
    <property type="protein sequence ID" value="PRY02032.1"/>
    <property type="molecule type" value="Genomic_DNA"/>
</dbReference>
<feature type="domain" description="PDZ" evidence="2">
    <location>
        <begin position="142"/>
        <end position="201"/>
    </location>
</feature>
<dbReference type="SUPFAM" id="SSF50156">
    <property type="entry name" value="PDZ domain-like"/>
    <property type="match status" value="1"/>
</dbReference>
<name>A0A2T0QDR0_9ACTN</name>
<feature type="active site" evidence="1">
    <location>
        <position position="292"/>
    </location>
</feature>
<keyword evidence="5" id="KW-1185">Reference proteome</keyword>
<dbReference type="InterPro" id="IPR027065">
    <property type="entry name" value="Lon_Prtase"/>
</dbReference>
<dbReference type="Proteomes" id="UP000237846">
    <property type="component" value="Unassembled WGS sequence"/>
</dbReference>
<dbReference type="InterPro" id="IPR014721">
    <property type="entry name" value="Ribsml_uS5_D2-typ_fold_subgr"/>
</dbReference>
<comment type="caution">
    <text evidence="4">The sequence shown here is derived from an EMBL/GenBank/DDBJ whole genome shotgun (WGS) entry which is preliminary data.</text>
</comment>
<dbReference type="SMART" id="SM00228">
    <property type="entry name" value="PDZ"/>
    <property type="match status" value="1"/>
</dbReference>
<dbReference type="PANTHER" id="PTHR10046">
    <property type="entry name" value="ATP DEPENDENT LON PROTEASE FAMILY MEMBER"/>
    <property type="match status" value="1"/>
</dbReference>
<evidence type="ECO:0000313" key="5">
    <source>
        <dbReference type="Proteomes" id="UP000237846"/>
    </source>
</evidence>
<evidence type="ECO:0000259" key="2">
    <source>
        <dbReference type="PROSITE" id="PS50106"/>
    </source>
</evidence>
<dbReference type="Pfam" id="PF05362">
    <property type="entry name" value="Lon_C"/>
    <property type="match status" value="1"/>
</dbReference>
<dbReference type="OrthoDB" id="2356897at2"/>
<comment type="catalytic activity">
    <reaction evidence="1">
        <text>Hydrolysis of proteins in presence of ATP.</text>
        <dbReference type="EC" id="3.4.21.53"/>
    </reaction>
</comment>
<reference evidence="4 5" key="1">
    <citation type="submission" date="2018-03" db="EMBL/GenBank/DDBJ databases">
        <title>Genomic Encyclopedia of Archaeal and Bacterial Type Strains, Phase II (KMG-II): from individual species to whole genera.</title>
        <authorList>
            <person name="Goeker M."/>
        </authorList>
    </citation>
    <scope>NUCLEOTIDE SEQUENCE [LARGE SCALE GENOMIC DNA]</scope>
    <source>
        <strain evidence="4 5">DSM 45601</strain>
    </source>
</reference>
<dbReference type="AlphaFoldDB" id="A0A2T0QDR0"/>
<dbReference type="PROSITE" id="PS50106">
    <property type="entry name" value="PDZ"/>
    <property type="match status" value="1"/>
</dbReference>
<dbReference type="InterPro" id="IPR020568">
    <property type="entry name" value="Ribosomal_Su5_D2-typ_SF"/>
</dbReference>
<dbReference type="GO" id="GO:0006508">
    <property type="term" value="P:proteolysis"/>
    <property type="evidence" value="ECO:0007669"/>
    <property type="project" value="UniProtKB-KW"/>
</dbReference>
<dbReference type="InterPro" id="IPR001478">
    <property type="entry name" value="PDZ"/>
</dbReference>
<dbReference type="GO" id="GO:0005524">
    <property type="term" value="F:ATP binding"/>
    <property type="evidence" value="ECO:0007669"/>
    <property type="project" value="InterPro"/>
</dbReference>
<dbReference type="SUPFAM" id="SSF54211">
    <property type="entry name" value="Ribosomal protein S5 domain 2-like"/>
    <property type="match status" value="1"/>
</dbReference>
<organism evidence="4 5">
    <name type="scientific">Allonocardiopsis opalescens</name>
    <dbReference type="NCBI Taxonomy" id="1144618"/>
    <lineage>
        <taxon>Bacteria</taxon>
        <taxon>Bacillati</taxon>
        <taxon>Actinomycetota</taxon>
        <taxon>Actinomycetes</taxon>
        <taxon>Streptosporangiales</taxon>
        <taxon>Allonocardiopsis</taxon>
    </lineage>
</organism>
<gene>
    <name evidence="4" type="ORF">CLV72_101630</name>
</gene>
<dbReference type="InterPro" id="IPR008269">
    <property type="entry name" value="Lon_proteolytic"/>
</dbReference>
<dbReference type="GO" id="GO:0004252">
    <property type="term" value="F:serine-type endopeptidase activity"/>
    <property type="evidence" value="ECO:0007669"/>
    <property type="project" value="UniProtKB-UniRule"/>
</dbReference>
<feature type="active site" evidence="1">
    <location>
        <position position="247"/>
    </location>
</feature>
<protein>
    <recommendedName>
        <fullName evidence="1">endopeptidase La</fullName>
        <ecNumber evidence="1">3.4.21.53</ecNumber>
    </recommendedName>
</protein>
<accession>A0A2T0QDR0</accession>
<keyword evidence="1" id="KW-0645">Protease</keyword>
<dbReference type="InterPro" id="IPR036034">
    <property type="entry name" value="PDZ_sf"/>
</dbReference>
<dbReference type="PROSITE" id="PS51786">
    <property type="entry name" value="LON_PROTEOLYTIC"/>
    <property type="match status" value="1"/>
</dbReference>
<sequence>MPGLLRRSLTLIVAGALVLVLAVASVLLPVPYIVLQPGPTENVIGGGGEPPLITVDGHEVPATEGELRMVTISYTGGPGSPLDLFTALSAWIEPDRAVVPQETLFPPDQSADDVDQANQQMMVDSQTVATAAALRQLEMPVEAAVAVGGVQEGMPADGELEIGDVITEVDGEPVDSPEEAAGLIRDREPGSEVVIDVDRQGEPTEVELTTEAAEGDPEQSVVGVVVQASYDFPVEVDITVEDIGGPSAGLIFALSLVDIIGGEDLTGGHHVAGTGTITVDGEVGPVGGVPQKLVGAARDGATVFLIPAGNCDAAADAPEGLDVVRVDTLDGAIQALETLRTGEGELPRCP</sequence>
<keyword evidence="1" id="KW-0378">Hydrolase</keyword>
<keyword evidence="1" id="KW-0720">Serine protease</keyword>
<dbReference type="Gene3D" id="3.30.230.10">
    <property type="match status" value="1"/>
</dbReference>